<dbReference type="Pfam" id="PF00155">
    <property type="entry name" value="Aminotran_1_2"/>
    <property type="match status" value="1"/>
</dbReference>
<reference evidence="4" key="1">
    <citation type="journal article" date="2019" name="Int. J. Syst. Evol. Microbiol.">
        <title>The Global Catalogue of Microorganisms (GCM) 10K type strain sequencing project: providing services to taxonomists for standard genome sequencing and annotation.</title>
        <authorList>
            <consortium name="The Broad Institute Genomics Platform"/>
            <consortium name="The Broad Institute Genome Sequencing Center for Infectious Disease"/>
            <person name="Wu L."/>
            <person name="Ma J."/>
        </authorList>
    </citation>
    <scope>NUCLEOTIDE SEQUENCE [LARGE SCALE GENOMIC DNA]</scope>
    <source>
        <strain evidence="4">KCTC 42953</strain>
    </source>
</reference>
<dbReference type="InterPro" id="IPR015424">
    <property type="entry name" value="PyrdxlP-dep_Trfase"/>
</dbReference>
<name>A0ABV7JDF9_9GAMM</name>
<evidence type="ECO:0000313" key="3">
    <source>
        <dbReference type="EMBL" id="MFC3194136.1"/>
    </source>
</evidence>
<keyword evidence="3" id="KW-0808">Transferase</keyword>
<dbReference type="Gene3D" id="3.40.640.10">
    <property type="entry name" value="Type I PLP-dependent aspartate aminotransferase-like (Major domain)"/>
    <property type="match status" value="1"/>
</dbReference>
<dbReference type="PANTHER" id="PTHR43510">
    <property type="entry name" value="AMINOTRANSFERASE FUNCTION, HYPOTHETICAL (EUROFUNG)"/>
    <property type="match status" value="1"/>
</dbReference>
<dbReference type="Gene3D" id="3.90.1150.10">
    <property type="entry name" value="Aspartate Aminotransferase, domain 1"/>
    <property type="match status" value="1"/>
</dbReference>
<keyword evidence="3" id="KW-0032">Aminotransferase</keyword>
<comment type="caution">
    <text evidence="3">The sequence shown here is derived from an EMBL/GenBank/DDBJ whole genome shotgun (WGS) entry which is preliminary data.</text>
</comment>
<proteinExistence type="predicted"/>
<evidence type="ECO:0000256" key="1">
    <source>
        <dbReference type="SAM" id="MobiDB-lite"/>
    </source>
</evidence>
<dbReference type="InterPro" id="IPR004839">
    <property type="entry name" value="Aminotransferase_I/II_large"/>
</dbReference>
<gene>
    <name evidence="3" type="ORF">ACFODZ_07775</name>
</gene>
<dbReference type="GO" id="GO:0008483">
    <property type="term" value="F:transaminase activity"/>
    <property type="evidence" value="ECO:0007669"/>
    <property type="project" value="UniProtKB-KW"/>
</dbReference>
<dbReference type="CDD" id="cd00609">
    <property type="entry name" value="AAT_like"/>
    <property type="match status" value="1"/>
</dbReference>
<feature type="domain" description="Aminotransferase class I/classII large" evidence="2">
    <location>
        <begin position="40"/>
        <end position="352"/>
    </location>
</feature>
<protein>
    <submittedName>
        <fullName evidence="3">Pyridoxal phosphate-dependent aminotransferase</fullName>
    </submittedName>
</protein>
<evidence type="ECO:0000259" key="2">
    <source>
        <dbReference type="Pfam" id="PF00155"/>
    </source>
</evidence>
<evidence type="ECO:0000313" key="4">
    <source>
        <dbReference type="Proteomes" id="UP001595533"/>
    </source>
</evidence>
<sequence>MAEFSGQWPPGSLTNLHSSNPQPFDWQELNQLPGIDLQQLLNTTPLAYESTQGRPAVRSAICDQYHQSLHMNEVVLTSGAQEGIFLVMQALLKAGDEVIAFTPCFEPLITVAEETGAMLKQLPLIEQTAWSIDWSALQSAMTQNTRLVVVNFPHNPTGCHLNETDWKNLLTLCEQHDCWLFSDEVFRGLEHDPGDRLPAAVDCYAKAISMGVVSKSLALPGVRLGWLSCRDQQVLRRLMAIKSHLSICQSSLDASLCEQLIPHSEVIWQRNVQLIRRNKHKIIDWLANQTDFNWQEPVAAATGFVQLKTGSAMDFARQLAEQEKLMVMPGIAFMTDVEGFRLTLGLGDEQFDYRSIRKF</sequence>
<organism evidence="3 4">
    <name type="scientific">Marinicella sediminis</name>
    <dbReference type="NCBI Taxonomy" id="1792834"/>
    <lineage>
        <taxon>Bacteria</taxon>
        <taxon>Pseudomonadati</taxon>
        <taxon>Pseudomonadota</taxon>
        <taxon>Gammaproteobacteria</taxon>
        <taxon>Lysobacterales</taxon>
        <taxon>Marinicellaceae</taxon>
        <taxon>Marinicella</taxon>
    </lineage>
</organism>
<dbReference type="InterPro" id="IPR015422">
    <property type="entry name" value="PyrdxlP-dep_Trfase_small"/>
</dbReference>
<dbReference type="Proteomes" id="UP001595533">
    <property type="component" value="Unassembled WGS sequence"/>
</dbReference>
<dbReference type="InterPro" id="IPR015421">
    <property type="entry name" value="PyrdxlP-dep_Trfase_major"/>
</dbReference>
<accession>A0ABV7JDF9</accession>
<feature type="region of interest" description="Disordered" evidence="1">
    <location>
        <begin position="1"/>
        <end position="20"/>
    </location>
</feature>
<dbReference type="EMBL" id="JBHRTS010000004">
    <property type="protein sequence ID" value="MFC3194136.1"/>
    <property type="molecule type" value="Genomic_DNA"/>
</dbReference>
<dbReference type="PANTHER" id="PTHR43510:SF1">
    <property type="entry name" value="AMINOTRANSFERASE FUNCTION, HYPOTHETICAL (EUROFUNG)"/>
    <property type="match status" value="1"/>
</dbReference>
<keyword evidence="4" id="KW-1185">Reference proteome</keyword>
<dbReference type="SUPFAM" id="SSF53383">
    <property type="entry name" value="PLP-dependent transferases"/>
    <property type="match status" value="1"/>
</dbReference>